<comment type="caution">
    <text evidence="2">The sequence shown here is derived from an EMBL/GenBank/DDBJ whole genome shotgun (WGS) entry which is preliminary data.</text>
</comment>
<keyword evidence="1" id="KW-0472">Membrane</keyword>
<name>K2GAB8_9BACT</name>
<organism evidence="2">
    <name type="scientific">uncultured bacterium</name>
    <name type="common">gcode 4</name>
    <dbReference type="NCBI Taxonomy" id="1234023"/>
    <lineage>
        <taxon>Bacteria</taxon>
        <taxon>environmental samples</taxon>
    </lineage>
</organism>
<protein>
    <submittedName>
        <fullName evidence="2">Uncharacterized protein</fullName>
    </submittedName>
</protein>
<dbReference type="AlphaFoldDB" id="K2GAB8"/>
<sequence>MSDIFKDYKKQKVRRNFTIISLSLIFALSINFFLFDTNTWKKLQTSVVNYNTPKVEVKKDVYFESTWSWTDVLNLKSWTNLSNVSELRLSILFNPETLKLADFVAEDKNAEIVKISNTPWIFLFNIKYKNPVNIKSWEVISKSFFNRIKEEKNTINLAQTLFV</sequence>
<evidence type="ECO:0000256" key="1">
    <source>
        <dbReference type="SAM" id="Phobius"/>
    </source>
</evidence>
<proteinExistence type="predicted"/>
<keyword evidence="1" id="KW-1133">Transmembrane helix</keyword>
<feature type="transmembrane region" description="Helical" evidence="1">
    <location>
        <begin position="16"/>
        <end position="35"/>
    </location>
</feature>
<keyword evidence="1" id="KW-0812">Transmembrane</keyword>
<accession>K2GAB8</accession>
<evidence type="ECO:0000313" key="2">
    <source>
        <dbReference type="EMBL" id="EKE27074.1"/>
    </source>
</evidence>
<gene>
    <name evidence="2" type="ORF">ACD_4C00057G0001</name>
</gene>
<reference evidence="2" key="1">
    <citation type="journal article" date="2012" name="Science">
        <title>Fermentation, hydrogen, and sulfur metabolism in multiple uncultivated bacterial phyla.</title>
        <authorList>
            <person name="Wrighton K.C."/>
            <person name="Thomas B.C."/>
            <person name="Sharon I."/>
            <person name="Miller C.S."/>
            <person name="Castelle C.J."/>
            <person name="VerBerkmoes N.C."/>
            <person name="Wilkins M.J."/>
            <person name="Hettich R.L."/>
            <person name="Lipton M.S."/>
            <person name="Williams K.H."/>
            <person name="Long P.E."/>
            <person name="Banfield J.F."/>
        </authorList>
    </citation>
    <scope>NUCLEOTIDE SEQUENCE [LARGE SCALE GENOMIC DNA]</scope>
</reference>
<feature type="non-terminal residue" evidence="2">
    <location>
        <position position="163"/>
    </location>
</feature>
<dbReference type="EMBL" id="AMFJ01000573">
    <property type="protein sequence ID" value="EKE27074.1"/>
    <property type="molecule type" value="Genomic_DNA"/>
</dbReference>